<dbReference type="Gene3D" id="2.160.20.10">
    <property type="entry name" value="Single-stranded right-handed beta-helix, Pectin lyase-like"/>
    <property type="match status" value="1"/>
</dbReference>
<dbReference type="InterPro" id="IPR011050">
    <property type="entry name" value="Pectin_lyase_fold/virulence"/>
</dbReference>
<name>A0A0K2RZV8_9MICC</name>
<evidence type="ECO:0000313" key="3">
    <source>
        <dbReference type="Proteomes" id="UP000066203"/>
    </source>
</evidence>
<reference evidence="3" key="1">
    <citation type="submission" date="2015-08" db="EMBL/GenBank/DDBJ databases">
        <title>Complete genome sequence of Rothia mucilaginosa strain NUM-Rm6536.</title>
        <authorList>
            <person name="Nambu T."/>
        </authorList>
    </citation>
    <scope>NUCLEOTIDE SEQUENCE [LARGE SCALE GENOMIC DNA]</scope>
    <source>
        <strain evidence="3">NUM-Rm6536</strain>
    </source>
</reference>
<dbReference type="Pfam" id="PF12708">
    <property type="entry name" value="Pect-lyase_RHGA_epim"/>
    <property type="match status" value="1"/>
</dbReference>
<dbReference type="EMBL" id="AP014938">
    <property type="protein sequence ID" value="BAS20117.1"/>
    <property type="molecule type" value="Genomic_DNA"/>
</dbReference>
<dbReference type="PATRIC" id="fig|43675.28.peg.892"/>
<dbReference type="SUPFAM" id="SSF51126">
    <property type="entry name" value="Pectin lyase-like"/>
    <property type="match status" value="1"/>
</dbReference>
<dbReference type="InterPro" id="IPR024535">
    <property type="entry name" value="RHGA/B-epi-like_pectate_lyase"/>
</dbReference>
<evidence type="ECO:0000259" key="1">
    <source>
        <dbReference type="Pfam" id="PF12708"/>
    </source>
</evidence>
<protein>
    <submittedName>
        <fullName evidence="2">Exopolysaccharide biosynthesis protein</fullName>
    </submittedName>
</protein>
<dbReference type="InterPro" id="IPR012334">
    <property type="entry name" value="Pectin_lyas_fold"/>
</dbReference>
<dbReference type="RefSeq" id="WP_081094651.1">
    <property type="nucleotide sequence ID" value="NZ_AP014938.1"/>
</dbReference>
<dbReference type="Proteomes" id="UP000066203">
    <property type="component" value="Chromosome"/>
</dbReference>
<sequence>MVDYSKSKHVNVLDFGADPTGTKDSAPAIQNAINSVAAVPGGGSVEIPSGIYLVSNDFINLRDRVEVYGHGFSTQIIGFNKNPKILRDVDGDDMECQGVFHMGSYNTFVGDMGTNIPMRFGVRDMFIRAANLNLLNPNIRKGFFEYQIAQGKHVADNYIPDNIAGIIVHTRYDIFNEPEAAPIISNVEIWDTAIGIAILGEHDRAMKVDKVRIRKTRRQGLLVGKPVGHVQRRTESLNSGAADNKFVMVEVSDANLGGGYHGAIEVYGAQCKFVACTAWFAIRNKPNSDLYHDRDQYRRKSGAGWAVFGERNMFIGCTAQENGGHGWVVGFKDNQFMNCLGESSSLENSLILKGTARTDEAANWYIGRNASGARLVSPRSANPKVGQRSSRYGFYLENKLDDISIVAGSSRNARDGNKLTSSDGRHLFFRRDRSVPWGNFYIDINFVVYRTSQDNEINRNSQNDVKV</sequence>
<dbReference type="AlphaFoldDB" id="A0A0K2RZV8"/>
<feature type="domain" description="Rhamnogalacturonase A/B/Epimerase-like pectate lyase" evidence="1">
    <location>
        <begin position="10"/>
        <end position="203"/>
    </location>
</feature>
<accession>A0A0K2RZV8</accession>
<evidence type="ECO:0000313" key="2">
    <source>
        <dbReference type="EMBL" id="BAS20117.1"/>
    </source>
</evidence>
<organism evidence="2">
    <name type="scientific">Rothia mucilaginosa</name>
    <dbReference type="NCBI Taxonomy" id="43675"/>
    <lineage>
        <taxon>Bacteria</taxon>
        <taxon>Bacillati</taxon>
        <taxon>Actinomycetota</taxon>
        <taxon>Actinomycetes</taxon>
        <taxon>Micrococcales</taxon>
        <taxon>Micrococcaceae</taxon>
        <taxon>Rothia</taxon>
    </lineage>
</organism>
<gene>
    <name evidence="2" type="ORF">RM6536_0870</name>
</gene>
<proteinExistence type="predicted"/>